<dbReference type="WBParaSite" id="SSTP_0000840800.1">
    <property type="protein sequence ID" value="SSTP_0000840800.1"/>
    <property type="gene ID" value="SSTP_0000840800"/>
</dbReference>
<dbReference type="Proteomes" id="UP000035681">
    <property type="component" value="Unplaced"/>
</dbReference>
<feature type="signal peptide" evidence="2">
    <location>
        <begin position="1"/>
        <end position="21"/>
    </location>
</feature>
<feature type="compositionally biased region" description="Pro residues" evidence="1">
    <location>
        <begin position="76"/>
        <end position="92"/>
    </location>
</feature>
<evidence type="ECO:0000313" key="3">
    <source>
        <dbReference type="Proteomes" id="UP000035681"/>
    </source>
</evidence>
<sequence length="134" mass="15018">MSIIMKSVIIVLVTITTLCNAGYQRPIEIEQQPNYEIPSGYGGYKRPYNNIVPEVPMPLPSKYDRPQIPPIDNTYNPPPIPSEGPYNPPPMPTEQSYHSHTQIDLGGNSYQPPNIGYMNSGPMPYRSMGGYYRG</sequence>
<proteinExistence type="predicted"/>
<accession>A0A0K0EG00</accession>
<keyword evidence="2" id="KW-0732">Signal</keyword>
<feature type="region of interest" description="Disordered" evidence="1">
    <location>
        <begin position="62"/>
        <end position="111"/>
    </location>
</feature>
<dbReference type="AlphaFoldDB" id="A0A0K0EG00"/>
<name>A0A0K0EG00_STRER</name>
<evidence type="ECO:0000256" key="2">
    <source>
        <dbReference type="SAM" id="SignalP"/>
    </source>
</evidence>
<reference evidence="4" key="1">
    <citation type="submission" date="2015-08" db="UniProtKB">
        <authorList>
            <consortium name="WormBaseParasite"/>
        </authorList>
    </citation>
    <scope>IDENTIFICATION</scope>
</reference>
<protein>
    <submittedName>
        <fullName evidence="4">CG16743 protein</fullName>
    </submittedName>
</protein>
<feature type="chain" id="PRO_5005327979" evidence="2">
    <location>
        <begin position="22"/>
        <end position="134"/>
    </location>
</feature>
<organism evidence="4">
    <name type="scientific">Strongyloides stercoralis</name>
    <name type="common">Threadworm</name>
    <dbReference type="NCBI Taxonomy" id="6248"/>
    <lineage>
        <taxon>Eukaryota</taxon>
        <taxon>Metazoa</taxon>
        <taxon>Ecdysozoa</taxon>
        <taxon>Nematoda</taxon>
        <taxon>Chromadorea</taxon>
        <taxon>Rhabditida</taxon>
        <taxon>Tylenchina</taxon>
        <taxon>Panagrolaimomorpha</taxon>
        <taxon>Strongyloidoidea</taxon>
        <taxon>Strongyloididae</taxon>
        <taxon>Strongyloides</taxon>
    </lineage>
</organism>
<feature type="compositionally biased region" description="Polar residues" evidence="1">
    <location>
        <begin position="93"/>
        <end position="111"/>
    </location>
</feature>
<evidence type="ECO:0000313" key="4">
    <source>
        <dbReference type="WBParaSite" id="SSTP_0000840800.1"/>
    </source>
</evidence>
<keyword evidence="3" id="KW-1185">Reference proteome</keyword>
<dbReference type="WBParaSite" id="TCONS_00001672.p1">
    <property type="protein sequence ID" value="TCONS_00001672.p1"/>
    <property type="gene ID" value="XLOC_001556"/>
</dbReference>
<evidence type="ECO:0000256" key="1">
    <source>
        <dbReference type="SAM" id="MobiDB-lite"/>
    </source>
</evidence>